<name>A0ABR3TY75_9PEZI</name>
<dbReference type="PANTHER" id="PTHR24148">
    <property type="entry name" value="ANKYRIN REPEAT DOMAIN-CONTAINING PROTEIN 39 HOMOLOG-RELATED"/>
    <property type="match status" value="1"/>
</dbReference>
<dbReference type="InterPro" id="IPR052895">
    <property type="entry name" value="HetReg/Transcr_Mod"/>
</dbReference>
<proteinExistence type="predicted"/>
<gene>
    <name evidence="2" type="primary">MET7</name>
    <name evidence="2" type="ORF">SLS58_002929</name>
</gene>
<keyword evidence="3" id="KW-1185">Reference proteome</keyword>
<evidence type="ECO:0000259" key="1">
    <source>
        <dbReference type="Pfam" id="PF06985"/>
    </source>
</evidence>
<reference evidence="2 3" key="1">
    <citation type="journal article" date="2023" name="Plant Dis.">
        <title>First Report of Diplodia intermedia Causing Canker and Dieback Diseases on Apple Trees in Canada.</title>
        <authorList>
            <person name="Ellouze W."/>
            <person name="Ilyukhin E."/>
            <person name="Sulman M."/>
            <person name="Ali S."/>
        </authorList>
    </citation>
    <scope>NUCLEOTIDE SEQUENCE [LARGE SCALE GENOMIC DNA]</scope>
    <source>
        <strain evidence="2 3">M45-28</strain>
    </source>
</reference>
<evidence type="ECO:0000313" key="2">
    <source>
        <dbReference type="EMBL" id="KAL1647158.1"/>
    </source>
</evidence>
<organism evidence="2 3">
    <name type="scientific">Diplodia intermedia</name>
    <dbReference type="NCBI Taxonomy" id="856260"/>
    <lineage>
        <taxon>Eukaryota</taxon>
        <taxon>Fungi</taxon>
        <taxon>Dikarya</taxon>
        <taxon>Ascomycota</taxon>
        <taxon>Pezizomycotina</taxon>
        <taxon>Dothideomycetes</taxon>
        <taxon>Dothideomycetes incertae sedis</taxon>
        <taxon>Botryosphaeriales</taxon>
        <taxon>Botryosphaeriaceae</taxon>
        <taxon>Diplodia</taxon>
    </lineage>
</organism>
<accession>A0ABR3TY75</accession>
<sequence>MNTHLLNTAPEYEALSYVWGSSERTHAVMLNQHSFAIQSNLHDALEHLRHELTRSGKSTRKIWIDAICINQQDKMEKSSQVMIMGDIYANASRVLVWLGKADNFSKIAFDTLAKFAVNDGTKNARITSRNLQSTMTERTKAVECTIIRPYFERAWVVQEVVSAKEAMVCCGELLLPFDTVFQGVSRMTGSGYFPFTRTTAQITSLGMWRDCFLAENSRNRDEALDLRILFLDSRNKKCQDARDKVYALKAIGSKSFTDGINVDYNKDVEDVYVDCAIHLLESRKDLRVLSSVILYHRQTTGLDLPSWVPDWTQPKSMGGVLQRYYRFAPEKFFRAAGNTVSDVAVLKGSEETTAISIRGKRIDTIDRVIHIKDFLGQEDNSPMLLTESRLTELADMIASNSTYPFTGEAHWKALFRTLTADRSGVSSRVNDEFKQKYLSSCGNYVLKDDDLTSGLPDAIWKEISKSMCHIVDEMDMFLTGCGYFGLGHKGIHAGDVVCVLLGGEVPFLLRQVESCMTVRFEFLCETYLHGVMDGEAMMEGDENVMLESFHIT</sequence>
<protein>
    <submittedName>
        <fullName evidence="2">Folylpolyglutamate synthetase</fullName>
    </submittedName>
</protein>
<dbReference type="EMBL" id="JAKEKT020000013">
    <property type="protein sequence ID" value="KAL1647158.1"/>
    <property type="molecule type" value="Genomic_DNA"/>
</dbReference>
<dbReference type="PANTHER" id="PTHR24148:SF64">
    <property type="entry name" value="HETEROKARYON INCOMPATIBILITY DOMAIN-CONTAINING PROTEIN"/>
    <property type="match status" value="1"/>
</dbReference>
<dbReference type="InterPro" id="IPR010730">
    <property type="entry name" value="HET"/>
</dbReference>
<comment type="caution">
    <text evidence="2">The sequence shown here is derived from an EMBL/GenBank/DDBJ whole genome shotgun (WGS) entry which is preliminary data.</text>
</comment>
<dbReference type="Pfam" id="PF26639">
    <property type="entry name" value="Het-6_barrel"/>
    <property type="match status" value="1"/>
</dbReference>
<feature type="domain" description="Heterokaryon incompatibility" evidence="1">
    <location>
        <begin position="12"/>
        <end position="159"/>
    </location>
</feature>
<dbReference type="Proteomes" id="UP001521184">
    <property type="component" value="Unassembled WGS sequence"/>
</dbReference>
<evidence type="ECO:0000313" key="3">
    <source>
        <dbReference type="Proteomes" id="UP001521184"/>
    </source>
</evidence>
<dbReference type="Pfam" id="PF06985">
    <property type="entry name" value="HET"/>
    <property type="match status" value="1"/>
</dbReference>